<dbReference type="AlphaFoldDB" id="A0A845V2Y2"/>
<keyword evidence="2" id="KW-1185">Reference proteome</keyword>
<gene>
    <name evidence="1" type="ORF">G3I74_15195</name>
</gene>
<name>A0A845V2Y2_9GAMM</name>
<sequence length="115" mass="12456">MSGEDRARQIESADAIRDVLGAEAGIRRKVAACREEVAAAVAAEQERARAIEQRTSERLSRLHAHCEHQIEARTSTLRARAGSEAPAAQLDEADRDRLRAAAERLSARLTGAVDG</sequence>
<dbReference type="EMBL" id="JAAGSC010000044">
    <property type="protein sequence ID" value="NDY97074.1"/>
    <property type="molecule type" value="Genomic_DNA"/>
</dbReference>
<evidence type="ECO:0000313" key="2">
    <source>
        <dbReference type="Proteomes" id="UP000484885"/>
    </source>
</evidence>
<reference evidence="1 2" key="1">
    <citation type="submission" date="2020-02" db="EMBL/GenBank/DDBJ databases">
        <authorList>
            <person name="Zhang X.-Y."/>
        </authorList>
    </citation>
    <scope>NUCLEOTIDE SEQUENCE [LARGE SCALE GENOMIC DNA]</scope>
    <source>
        <strain evidence="1 2">C33</strain>
    </source>
</reference>
<comment type="caution">
    <text evidence="1">The sequence shown here is derived from an EMBL/GenBank/DDBJ whole genome shotgun (WGS) entry which is preliminary data.</text>
</comment>
<dbReference type="Proteomes" id="UP000484885">
    <property type="component" value="Unassembled WGS sequence"/>
</dbReference>
<accession>A0A845V2Y2</accession>
<dbReference type="RefSeq" id="WP_164212440.1">
    <property type="nucleotide sequence ID" value="NZ_JAAGSC010000044.1"/>
</dbReference>
<organism evidence="1 2">
    <name type="scientific">Wenzhouxiangella limi</name>
    <dbReference type="NCBI Taxonomy" id="2707351"/>
    <lineage>
        <taxon>Bacteria</taxon>
        <taxon>Pseudomonadati</taxon>
        <taxon>Pseudomonadota</taxon>
        <taxon>Gammaproteobacteria</taxon>
        <taxon>Chromatiales</taxon>
        <taxon>Wenzhouxiangellaceae</taxon>
        <taxon>Wenzhouxiangella</taxon>
    </lineage>
</organism>
<evidence type="ECO:0000313" key="1">
    <source>
        <dbReference type="EMBL" id="NDY97074.1"/>
    </source>
</evidence>
<protein>
    <submittedName>
        <fullName evidence="1">Uncharacterized protein</fullName>
    </submittedName>
</protein>
<proteinExistence type="predicted"/>